<dbReference type="EMBL" id="AFZX01000081">
    <property type="protein sequence ID" value="EHL06253.1"/>
    <property type="molecule type" value="Genomic_DNA"/>
</dbReference>
<comment type="caution">
    <text evidence="2">The sequence shown here is derived from an EMBL/GenBank/DDBJ whole genome shotgun (WGS) entry which is preliminary data.</text>
</comment>
<feature type="signal peptide" evidence="1">
    <location>
        <begin position="1"/>
        <end position="24"/>
    </location>
</feature>
<feature type="chain" id="PRO_5003528338" evidence="1">
    <location>
        <begin position="25"/>
        <end position="424"/>
    </location>
</feature>
<proteinExistence type="predicted"/>
<evidence type="ECO:0000313" key="3">
    <source>
        <dbReference type="Proteomes" id="UP000004416"/>
    </source>
</evidence>
<dbReference type="Proteomes" id="UP000004416">
    <property type="component" value="Unassembled WGS sequence"/>
</dbReference>
<accession>G9XQ15</accession>
<sequence length="424" mass="48224">MRRAYSFFIIILLVMGLTACGNQAAMKENNTNPKEKKISFDPGQSFVMNKCLWYDDANVLLVFGNNEKDEQSKMISYNLYSQTSKVLFEGQYSTNYTDQVLINDQNIGYHNLEKALIYDKNSLEKVDEYKKKIEDQFTCYSPNMEYLAEVRKDGLYITNNVLNDPKAIEKQIAQEKNFYLWQIDALIDSGYVYDEISKMTVEEVDKILTKGLGEDELASYNAAKESEAKAATATPPAGYTKESKRIDIASPNYISLSWSEDNAKLVYITNNYSDICILNRDSMEKQTLTGGKDFQYPDGFVQLMWCGFLPNNNDILVNILGESNDTIAILNSAGAKAPKFISENGRITVMDISDRLIMYALNENNSTEEKLICYDYLIDKQNIVYNTTDSIVSAGFSSDQNSIFLSTLPRKGKNEHQLYTFKIN</sequence>
<reference evidence="2 3" key="1">
    <citation type="submission" date="2011-08" db="EMBL/GenBank/DDBJ databases">
        <authorList>
            <person name="Weinstock G."/>
            <person name="Sodergren E."/>
            <person name="Clifton S."/>
            <person name="Fulton L."/>
            <person name="Fulton B."/>
            <person name="Courtney L."/>
            <person name="Fronick C."/>
            <person name="Harrison M."/>
            <person name="Strong C."/>
            <person name="Farmer C."/>
            <person name="Delahaunty K."/>
            <person name="Markovic C."/>
            <person name="Hall O."/>
            <person name="Minx P."/>
            <person name="Tomlinson C."/>
            <person name="Mitreva M."/>
            <person name="Hou S."/>
            <person name="Chen J."/>
            <person name="Wollam A."/>
            <person name="Pepin K.H."/>
            <person name="Johnson M."/>
            <person name="Bhonagiri V."/>
            <person name="Zhang X."/>
            <person name="Suruliraj S."/>
            <person name="Warren W."/>
            <person name="Chinwalla A."/>
            <person name="Mardis E.R."/>
            <person name="Wilson R.K."/>
        </authorList>
    </citation>
    <scope>NUCLEOTIDE SEQUENCE [LARGE SCALE GENOMIC DNA]</scope>
    <source>
        <strain evidence="2 3">DP7</strain>
    </source>
</reference>
<dbReference type="PATRIC" id="fig|537010.4.peg.2863"/>
<keyword evidence="1" id="KW-0732">Signal</keyword>
<protein>
    <submittedName>
        <fullName evidence="2">Uncharacterized protein</fullName>
    </submittedName>
</protein>
<dbReference type="AlphaFoldDB" id="G9XQ15"/>
<dbReference type="RefSeq" id="WP_005813362.1">
    <property type="nucleotide sequence ID" value="NZ_JH414478.1"/>
</dbReference>
<dbReference type="PROSITE" id="PS51257">
    <property type="entry name" value="PROKAR_LIPOPROTEIN"/>
    <property type="match status" value="1"/>
</dbReference>
<evidence type="ECO:0000256" key="1">
    <source>
        <dbReference type="SAM" id="SignalP"/>
    </source>
</evidence>
<evidence type="ECO:0000313" key="2">
    <source>
        <dbReference type="EMBL" id="EHL06253.1"/>
    </source>
</evidence>
<dbReference type="HOGENOM" id="CLU_646769_0_0_9"/>
<dbReference type="SUPFAM" id="SSF82171">
    <property type="entry name" value="DPP6 N-terminal domain-like"/>
    <property type="match status" value="1"/>
</dbReference>
<gene>
    <name evidence="2" type="ORF">HMPREF0322_03061</name>
</gene>
<organism evidence="2 3">
    <name type="scientific">Desulfitobacterium hafniense DP7</name>
    <dbReference type="NCBI Taxonomy" id="537010"/>
    <lineage>
        <taxon>Bacteria</taxon>
        <taxon>Bacillati</taxon>
        <taxon>Bacillota</taxon>
        <taxon>Clostridia</taxon>
        <taxon>Eubacteriales</taxon>
        <taxon>Desulfitobacteriaceae</taxon>
        <taxon>Desulfitobacterium</taxon>
    </lineage>
</organism>
<name>G9XQ15_DESHA</name>